<name>A0A4P9YTF5_9FUNG</name>
<gene>
    <name evidence="11" type="ORF">SYNPS1DRAFT_18985</name>
</gene>
<keyword evidence="5" id="KW-0949">S-adenosyl-L-methionine</keyword>
<evidence type="ECO:0000256" key="3">
    <source>
        <dbReference type="ARBA" id="ARBA00022603"/>
    </source>
</evidence>
<dbReference type="GO" id="GO:0000049">
    <property type="term" value="F:tRNA binding"/>
    <property type="evidence" value="ECO:0007669"/>
    <property type="project" value="TreeGrafter"/>
</dbReference>
<evidence type="ECO:0000256" key="7">
    <source>
        <dbReference type="ARBA" id="ARBA00032166"/>
    </source>
</evidence>
<sequence>MPPIDLTLVLDCAYDDLMTDKDLHSLALQINRSYSVQRVAKCAAAGGLVLTSYGDRLDAQMQRVCPHADRWQRFRREQASYTTLFPREKLVYLSADAEDVLETLEPDTVYVIGALVDRNHHKNLTHQRATELGIRTAQLPIRSFVATSHRRVLTVNHVVEILTHWCGHRDWQQAFLNAIPQRKLTAPQPASTAVGEETTEEQQHDNDDEGSSI</sequence>
<dbReference type="EMBL" id="KZ991215">
    <property type="protein sequence ID" value="RKP23206.1"/>
    <property type="molecule type" value="Genomic_DNA"/>
</dbReference>
<dbReference type="Gene3D" id="3.40.1280.30">
    <property type="match status" value="1"/>
</dbReference>
<dbReference type="GO" id="GO:0052905">
    <property type="term" value="F:tRNA (guanosine(9)-N1)-methyltransferase activity"/>
    <property type="evidence" value="ECO:0007669"/>
    <property type="project" value="UniProtKB-EC"/>
</dbReference>
<keyword evidence="4 11" id="KW-0808">Transferase</keyword>
<dbReference type="PROSITE" id="PS51675">
    <property type="entry name" value="SAM_MT_TRM10"/>
    <property type="match status" value="1"/>
</dbReference>
<dbReference type="InterPro" id="IPR028564">
    <property type="entry name" value="MT_TRM10-typ"/>
</dbReference>
<dbReference type="Proteomes" id="UP000278143">
    <property type="component" value="Unassembled WGS sequence"/>
</dbReference>
<dbReference type="PANTHER" id="PTHR13563:SF13">
    <property type="entry name" value="TRNA METHYLTRANSFERASE 10 HOMOLOG A"/>
    <property type="match status" value="1"/>
</dbReference>
<evidence type="ECO:0000256" key="8">
    <source>
        <dbReference type="ARBA" id="ARBA00048434"/>
    </source>
</evidence>
<organism evidence="11 12">
    <name type="scientific">Syncephalis pseudoplumigaleata</name>
    <dbReference type="NCBI Taxonomy" id="1712513"/>
    <lineage>
        <taxon>Eukaryota</taxon>
        <taxon>Fungi</taxon>
        <taxon>Fungi incertae sedis</taxon>
        <taxon>Zoopagomycota</taxon>
        <taxon>Zoopagomycotina</taxon>
        <taxon>Zoopagomycetes</taxon>
        <taxon>Zoopagales</taxon>
        <taxon>Piptocephalidaceae</taxon>
        <taxon>Syncephalis</taxon>
    </lineage>
</organism>
<proteinExistence type="predicted"/>
<evidence type="ECO:0000256" key="9">
    <source>
        <dbReference type="SAM" id="MobiDB-lite"/>
    </source>
</evidence>
<reference evidence="12" key="1">
    <citation type="journal article" date="2018" name="Nat. Microbiol.">
        <title>Leveraging single-cell genomics to expand the fungal tree of life.</title>
        <authorList>
            <person name="Ahrendt S.R."/>
            <person name="Quandt C.A."/>
            <person name="Ciobanu D."/>
            <person name="Clum A."/>
            <person name="Salamov A."/>
            <person name="Andreopoulos B."/>
            <person name="Cheng J.F."/>
            <person name="Woyke T."/>
            <person name="Pelin A."/>
            <person name="Henrissat B."/>
            <person name="Reynolds N.K."/>
            <person name="Benny G.L."/>
            <person name="Smith M.E."/>
            <person name="James T.Y."/>
            <person name="Grigoriev I.V."/>
        </authorList>
    </citation>
    <scope>NUCLEOTIDE SEQUENCE [LARGE SCALE GENOMIC DNA]</scope>
    <source>
        <strain evidence="12">Benny S71-1</strain>
    </source>
</reference>
<dbReference type="CDD" id="cd18089">
    <property type="entry name" value="SPOUT_Trm10-like"/>
    <property type="match status" value="1"/>
</dbReference>
<evidence type="ECO:0000256" key="6">
    <source>
        <dbReference type="ARBA" id="ARBA00031792"/>
    </source>
</evidence>
<dbReference type="InterPro" id="IPR038459">
    <property type="entry name" value="MT_TRM10-typ_sf"/>
</dbReference>
<keyword evidence="3 11" id="KW-0489">Methyltransferase</keyword>
<evidence type="ECO:0000259" key="10">
    <source>
        <dbReference type="PROSITE" id="PS51675"/>
    </source>
</evidence>
<dbReference type="AlphaFoldDB" id="A0A4P9YTF5"/>
<protein>
    <recommendedName>
        <fullName evidence="2">tRNA (guanine(9)-N1)-methyltransferase</fullName>
        <ecNumber evidence="1">2.1.1.221</ecNumber>
    </recommendedName>
    <alternativeName>
        <fullName evidence="7">tRNA methyltransferase 10</fullName>
    </alternativeName>
    <alternativeName>
        <fullName evidence="6">tRNA(m1G9)-methyltransferase</fullName>
    </alternativeName>
</protein>
<dbReference type="GO" id="GO:0002939">
    <property type="term" value="P:tRNA N1-guanine methylation"/>
    <property type="evidence" value="ECO:0007669"/>
    <property type="project" value="TreeGrafter"/>
</dbReference>
<evidence type="ECO:0000256" key="4">
    <source>
        <dbReference type="ARBA" id="ARBA00022679"/>
    </source>
</evidence>
<dbReference type="GO" id="GO:0005634">
    <property type="term" value="C:nucleus"/>
    <property type="evidence" value="ECO:0007669"/>
    <property type="project" value="TreeGrafter"/>
</dbReference>
<evidence type="ECO:0000313" key="12">
    <source>
        <dbReference type="Proteomes" id="UP000278143"/>
    </source>
</evidence>
<dbReference type="InterPro" id="IPR007356">
    <property type="entry name" value="tRNA_m1G_MeTrfase_euk"/>
</dbReference>
<accession>A0A4P9YTF5</accession>
<dbReference type="PANTHER" id="PTHR13563">
    <property type="entry name" value="TRNA (GUANINE-9-) METHYLTRANSFERASE"/>
    <property type="match status" value="1"/>
</dbReference>
<keyword evidence="12" id="KW-1185">Reference proteome</keyword>
<dbReference type="EC" id="2.1.1.221" evidence="1"/>
<evidence type="ECO:0000256" key="2">
    <source>
        <dbReference type="ARBA" id="ARBA00020451"/>
    </source>
</evidence>
<comment type="catalytic activity">
    <reaction evidence="8">
        <text>guanosine(9) in tRNA + S-adenosyl-L-methionine = N(1)-methylguanosine(9) in tRNA + S-adenosyl-L-homocysteine + H(+)</text>
        <dbReference type="Rhea" id="RHEA:43156"/>
        <dbReference type="Rhea" id="RHEA-COMP:10367"/>
        <dbReference type="Rhea" id="RHEA-COMP:10368"/>
        <dbReference type="ChEBI" id="CHEBI:15378"/>
        <dbReference type="ChEBI" id="CHEBI:57856"/>
        <dbReference type="ChEBI" id="CHEBI:59789"/>
        <dbReference type="ChEBI" id="CHEBI:73542"/>
        <dbReference type="ChEBI" id="CHEBI:74269"/>
        <dbReference type="EC" id="2.1.1.221"/>
    </reaction>
</comment>
<dbReference type="OrthoDB" id="278300at2759"/>
<evidence type="ECO:0000313" key="11">
    <source>
        <dbReference type="EMBL" id="RKP23206.1"/>
    </source>
</evidence>
<feature type="region of interest" description="Disordered" evidence="9">
    <location>
        <begin position="185"/>
        <end position="213"/>
    </location>
</feature>
<evidence type="ECO:0000256" key="5">
    <source>
        <dbReference type="ARBA" id="ARBA00022691"/>
    </source>
</evidence>
<evidence type="ECO:0000256" key="1">
    <source>
        <dbReference type="ARBA" id="ARBA00012797"/>
    </source>
</evidence>
<feature type="domain" description="SAM-dependent MTase TRM10-type" evidence="10">
    <location>
        <begin position="1"/>
        <end position="186"/>
    </location>
</feature>